<dbReference type="EMBL" id="JAVRRA010017386">
    <property type="protein sequence ID" value="KAK5200551.1"/>
    <property type="molecule type" value="Genomic_DNA"/>
</dbReference>
<name>A0ABR0LM61_9PEZI</name>
<feature type="non-terminal residue" evidence="1">
    <location>
        <position position="1"/>
    </location>
</feature>
<protein>
    <submittedName>
        <fullName evidence="1">Uncharacterized protein</fullName>
    </submittedName>
</protein>
<comment type="caution">
    <text evidence="1">The sequence shown here is derived from an EMBL/GenBank/DDBJ whole genome shotgun (WGS) entry which is preliminary data.</text>
</comment>
<dbReference type="Proteomes" id="UP001357485">
    <property type="component" value="Unassembled WGS sequence"/>
</dbReference>
<keyword evidence="2" id="KW-1185">Reference proteome</keyword>
<sequence>SPFPQQAVPQVANKPYLPQGFPPLQIDPAHIMKSTFAIQTPQYDDGMGFYAAQFDSPLTYEPLSTQFSHFMPQGPGRNPPVSMADWTGEMMSDEDFNNYLQQAGPTS</sequence>
<reference evidence="1 2" key="1">
    <citation type="submission" date="2023-08" db="EMBL/GenBank/DDBJ databases">
        <title>Black Yeasts Isolated from many extreme environments.</title>
        <authorList>
            <person name="Coleine C."/>
            <person name="Stajich J.E."/>
            <person name="Selbmann L."/>
        </authorList>
    </citation>
    <scope>NUCLEOTIDE SEQUENCE [LARGE SCALE GENOMIC DNA]</scope>
    <source>
        <strain evidence="1 2">CCFEE 536</strain>
    </source>
</reference>
<evidence type="ECO:0000313" key="2">
    <source>
        <dbReference type="Proteomes" id="UP001357485"/>
    </source>
</evidence>
<evidence type="ECO:0000313" key="1">
    <source>
        <dbReference type="EMBL" id="KAK5200551.1"/>
    </source>
</evidence>
<organism evidence="1 2">
    <name type="scientific">Cryomyces antarcticus</name>
    <dbReference type="NCBI Taxonomy" id="329879"/>
    <lineage>
        <taxon>Eukaryota</taxon>
        <taxon>Fungi</taxon>
        <taxon>Dikarya</taxon>
        <taxon>Ascomycota</taxon>
        <taxon>Pezizomycotina</taxon>
        <taxon>Dothideomycetes</taxon>
        <taxon>Dothideomycetes incertae sedis</taxon>
        <taxon>Cryomyces</taxon>
    </lineage>
</organism>
<gene>
    <name evidence="1" type="ORF">LTR16_005759</name>
</gene>
<accession>A0ABR0LM61</accession>
<proteinExistence type="predicted"/>